<dbReference type="Proteomes" id="UP000261704">
    <property type="component" value="Chromosome"/>
</dbReference>
<proteinExistence type="predicted"/>
<reference evidence="1 2" key="1">
    <citation type="submission" date="2018-09" db="EMBL/GenBank/DDBJ databases">
        <title>Profundibacter amoris BAR1 gen. nov., sp. nov., a new member of the Roseobacter clade isolated at Lokis Castle Vent Field on the Arctic Mid-Oceanic Ridge.</title>
        <authorList>
            <person name="Le Moine Bauer S."/>
            <person name="Sjoeberg A.G."/>
            <person name="L'Haridon S."/>
            <person name="Stokke R."/>
            <person name="Roalkvam I."/>
            <person name="Steen I.H."/>
            <person name="Dahle H."/>
        </authorList>
    </citation>
    <scope>NUCLEOTIDE SEQUENCE [LARGE SCALE GENOMIC DNA]</scope>
    <source>
        <strain evidence="1 2">BAR1</strain>
    </source>
</reference>
<gene>
    <name evidence="1" type="ORF">BAR1_13750</name>
</gene>
<protein>
    <submittedName>
        <fullName evidence="1">Uncharacterized protein</fullName>
    </submittedName>
</protein>
<dbReference type="KEGG" id="pamo:BAR1_13750"/>
<evidence type="ECO:0000313" key="2">
    <source>
        <dbReference type="Proteomes" id="UP000261704"/>
    </source>
</evidence>
<sequence>MTRDVYDIKFNVEISWASYPSSLDRETLIYIFEGRDGFNGGFIEKGMHEIANELEKIRKLLPK</sequence>
<dbReference type="OrthoDB" id="9814500at2"/>
<organism evidence="1 2">
    <name type="scientific">Profundibacter amoris</name>
    <dbReference type="NCBI Taxonomy" id="2171755"/>
    <lineage>
        <taxon>Bacteria</taxon>
        <taxon>Pseudomonadati</taxon>
        <taxon>Pseudomonadota</taxon>
        <taxon>Alphaproteobacteria</taxon>
        <taxon>Rhodobacterales</taxon>
        <taxon>Paracoccaceae</taxon>
        <taxon>Profundibacter</taxon>
    </lineage>
</organism>
<name>A0A347UJ68_9RHOB</name>
<keyword evidence="2" id="KW-1185">Reference proteome</keyword>
<accession>A0A347UJ68</accession>
<dbReference type="AlphaFoldDB" id="A0A347UJ68"/>
<dbReference type="EMBL" id="CP032125">
    <property type="protein sequence ID" value="AXX98896.1"/>
    <property type="molecule type" value="Genomic_DNA"/>
</dbReference>
<evidence type="ECO:0000313" key="1">
    <source>
        <dbReference type="EMBL" id="AXX98896.1"/>
    </source>
</evidence>